<evidence type="ECO:0000256" key="3">
    <source>
        <dbReference type="ARBA" id="ARBA00022448"/>
    </source>
</evidence>
<dbReference type="OrthoDB" id="3782574at2"/>
<keyword evidence="7 8" id="KW-0472">Membrane</keyword>
<dbReference type="InterPro" id="IPR052017">
    <property type="entry name" value="TSUP"/>
</dbReference>
<dbReference type="AlphaFoldDB" id="A0A1M4W8P1"/>
<gene>
    <name evidence="9" type="ORF">SAMN02745225_01581</name>
</gene>
<evidence type="ECO:0000256" key="4">
    <source>
        <dbReference type="ARBA" id="ARBA00022475"/>
    </source>
</evidence>
<evidence type="ECO:0000313" key="9">
    <source>
        <dbReference type="EMBL" id="SHE77463.1"/>
    </source>
</evidence>
<comment type="similarity">
    <text evidence="2 8">Belongs to the 4-toluene sulfonate uptake permease (TSUP) (TC 2.A.102) family.</text>
</comment>
<reference evidence="10" key="1">
    <citation type="submission" date="2016-11" db="EMBL/GenBank/DDBJ databases">
        <authorList>
            <person name="Varghese N."/>
            <person name="Submissions S."/>
        </authorList>
    </citation>
    <scope>NUCLEOTIDE SEQUENCE [LARGE SCALE GENOMIC DNA]</scope>
    <source>
        <strain evidence="10">DSM 19514</strain>
    </source>
</reference>
<dbReference type="PANTHER" id="PTHR30269">
    <property type="entry name" value="TRANSMEMBRANE PROTEIN YFCA"/>
    <property type="match status" value="1"/>
</dbReference>
<evidence type="ECO:0000256" key="2">
    <source>
        <dbReference type="ARBA" id="ARBA00009142"/>
    </source>
</evidence>
<protein>
    <recommendedName>
        <fullName evidence="8">Probable membrane transporter protein</fullName>
    </recommendedName>
</protein>
<feature type="transmembrane region" description="Helical" evidence="8">
    <location>
        <begin position="75"/>
        <end position="92"/>
    </location>
</feature>
<feature type="transmembrane region" description="Helical" evidence="8">
    <location>
        <begin position="229"/>
        <end position="247"/>
    </location>
</feature>
<evidence type="ECO:0000256" key="5">
    <source>
        <dbReference type="ARBA" id="ARBA00022692"/>
    </source>
</evidence>
<evidence type="ECO:0000256" key="6">
    <source>
        <dbReference type="ARBA" id="ARBA00022989"/>
    </source>
</evidence>
<name>A0A1M4W8P1_9ACTN</name>
<feature type="transmembrane region" description="Helical" evidence="8">
    <location>
        <begin position="136"/>
        <end position="167"/>
    </location>
</feature>
<dbReference type="PANTHER" id="PTHR30269:SF0">
    <property type="entry name" value="MEMBRANE TRANSPORTER PROTEIN YFCA-RELATED"/>
    <property type="match status" value="1"/>
</dbReference>
<accession>A0A1M4W8P1</accession>
<feature type="transmembrane region" description="Helical" evidence="8">
    <location>
        <begin position="187"/>
        <end position="209"/>
    </location>
</feature>
<comment type="subcellular location">
    <subcellularLocation>
        <location evidence="1 8">Cell membrane</location>
        <topology evidence="1 8">Multi-pass membrane protein</topology>
    </subcellularLocation>
</comment>
<keyword evidence="4 8" id="KW-1003">Cell membrane</keyword>
<dbReference type="Pfam" id="PF01925">
    <property type="entry name" value="TauE"/>
    <property type="match status" value="1"/>
</dbReference>
<organism evidence="9 10">
    <name type="scientific">Ferrithrix thermotolerans DSM 19514</name>
    <dbReference type="NCBI Taxonomy" id="1121881"/>
    <lineage>
        <taxon>Bacteria</taxon>
        <taxon>Bacillati</taxon>
        <taxon>Actinomycetota</taxon>
        <taxon>Acidimicrobiia</taxon>
        <taxon>Acidimicrobiales</taxon>
        <taxon>Acidimicrobiaceae</taxon>
        <taxon>Ferrithrix</taxon>
    </lineage>
</organism>
<keyword evidence="10" id="KW-1185">Reference proteome</keyword>
<feature type="transmembrane region" description="Helical" evidence="8">
    <location>
        <begin position="98"/>
        <end position="116"/>
    </location>
</feature>
<dbReference type="RefSeq" id="WP_072791025.1">
    <property type="nucleotide sequence ID" value="NZ_FQUL01000023.1"/>
</dbReference>
<evidence type="ECO:0000256" key="8">
    <source>
        <dbReference type="RuleBase" id="RU363041"/>
    </source>
</evidence>
<keyword evidence="3" id="KW-0813">Transport</keyword>
<evidence type="ECO:0000256" key="7">
    <source>
        <dbReference type="ARBA" id="ARBA00023136"/>
    </source>
</evidence>
<dbReference type="Proteomes" id="UP000184295">
    <property type="component" value="Unassembled WGS sequence"/>
</dbReference>
<feature type="transmembrane region" description="Helical" evidence="8">
    <location>
        <begin position="7"/>
        <end position="30"/>
    </location>
</feature>
<proteinExistence type="inferred from homology"/>
<dbReference type="STRING" id="1121881.SAMN02745225_01581"/>
<keyword evidence="6 8" id="KW-1133">Transmembrane helix</keyword>
<evidence type="ECO:0000313" key="10">
    <source>
        <dbReference type="Proteomes" id="UP000184295"/>
    </source>
</evidence>
<dbReference type="EMBL" id="FQUL01000023">
    <property type="protein sequence ID" value="SHE77463.1"/>
    <property type="molecule type" value="Genomic_DNA"/>
</dbReference>
<keyword evidence="5 8" id="KW-0812">Transmembrane</keyword>
<evidence type="ECO:0000256" key="1">
    <source>
        <dbReference type="ARBA" id="ARBA00004651"/>
    </source>
</evidence>
<feature type="transmembrane region" description="Helical" evidence="8">
    <location>
        <begin position="42"/>
        <end position="63"/>
    </location>
</feature>
<dbReference type="GO" id="GO:0005886">
    <property type="term" value="C:plasma membrane"/>
    <property type="evidence" value="ECO:0007669"/>
    <property type="project" value="UniProtKB-SubCell"/>
</dbReference>
<sequence length="248" mass="25578">MDVERYLLIALAGAGAGFVNTVVGSGTLITFPTLLTLGYSPLVANVSNTLGLVPGSASGAYGYRKELKGQRERGVRLSLVALLGGTTGAVLLVIRPGIFQQIVPYLVLSAVALLVLQPKLTRYVAAKDSGRLSSGILYPGVFLTAIYGGYFGAAQGVILIAVLAIGIEESLQRLNGLKNVLAGVVNAVAAVVFIFITHIAYGPVITIALSSIVGAQVGAKVGRKIPSNVLRSVVVVVGLLVATKLILN</sequence>
<dbReference type="InterPro" id="IPR002781">
    <property type="entry name" value="TM_pro_TauE-like"/>
</dbReference>